<comment type="caution">
    <text evidence="2">The sequence shown here is derived from an EMBL/GenBank/DDBJ whole genome shotgun (WGS) entry which is preliminary data.</text>
</comment>
<accession>A0A9D4PQC4</accession>
<protein>
    <recommendedName>
        <fullName evidence="4">Triacylglycerol lipase</fullName>
    </recommendedName>
</protein>
<dbReference type="AlphaFoldDB" id="A0A9D4PQC4"/>
<feature type="compositionally biased region" description="Polar residues" evidence="1">
    <location>
        <begin position="7"/>
        <end position="16"/>
    </location>
</feature>
<name>A0A9D4PQC4_RHISA</name>
<dbReference type="Gene3D" id="3.40.50.1820">
    <property type="entry name" value="alpha/beta hydrolase"/>
    <property type="match status" value="1"/>
</dbReference>
<organism evidence="2 3">
    <name type="scientific">Rhipicephalus sanguineus</name>
    <name type="common">Brown dog tick</name>
    <name type="synonym">Ixodes sanguineus</name>
    <dbReference type="NCBI Taxonomy" id="34632"/>
    <lineage>
        <taxon>Eukaryota</taxon>
        <taxon>Metazoa</taxon>
        <taxon>Ecdysozoa</taxon>
        <taxon>Arthropoda</taxon>
        <taxon>Chelicerata</taxon>
        <taxon>Arachnida</taxon>
        <taxon>Acari</taxon>
        <taxon>Parasitiformes</taxon>
        <taxon>Ixodida</taxon>
        <taxon>Ixodoidea</taxon>
        <taxon>Ixodidae</taxon>
        <taxon>Rhipicephalinae</taxon>
        <taxon>Rhipicephalus</taxon>
        <taxon>Rhipicephalus</taxon>
    </lineage>
</organism>
<dbReference type="PANTHER" id="PTHR11005">
    <property type="entry name" value="LYSOSOMAL ACID LIPASE-RELATED"/>
    <property type="match status" value="1"/>
</dbReference>
<reference evidence="2" key="2">
    <citation type="submission" date="2021-09" db="EMBL/GenBank/DDBJ databases">
        <authorList>
            <person name="Jia N."/>
            <person name="Wang J."/>
            <person name="Shi W."/>
            <person name="Du L."/>
            <person name="Sun Y."/>
            <person name="Zhan W."/>
            <person name="Jiang J."/>
            <person name="Wang Q."/>
            <person name="Zhang B."/>
            <person name="Ji P."/>
            <person name="Sakyi L.B."/>
            <person name="Cui X."/>
            <person name="Yuan T."/>
            <person name="Jiang B."/>
            <person name="Yang W."/>
            <person name="Lam T.T.-Y."/>
            <person name="Chang Q."/>
            <person name="Ding S."/>
            <person name="Wang X."/>
            <person name="Zhu J."/>
            <person name="Ruan X."/>
            <person name="Zhao L."/>
            <person name="Wei J."/>
            <person name="Que T."/>
            <person name="Du C."/>
            <person name="Cheng J."/>
            <person name="Dai P."/>
            <person name="Han X."/>
            <person name="Huang E."/>
            <person name="Gao Y."/>
            <person name="Liu J."/>
            <person name="Shao H."/>
            <person name="Ye R."/>
            <person name="Li L."/>
            <person name="Wei W."/>
            <person name="Wang X."/>
            <person name="Wang C."/>
            <person name="Huo Q."/>
            <person name="Li W."/>
            <person name="Guo W."/>
            <person name="Chen H."/>
            <person name="Chen S."/>
            <person name="Zhou L."/>
            <person name="Zhou L."/>
            <person name="Ni X."/>
            <person name="Tian J."/>
            <person name="Zhou Y."/>
            <person name="Sheng Y."/>
            <person name="Liu T."/>
            <person name="Pan Y."/>
            <person name="Xia L."/>
            <person name="Li J."/>
            <person name="Zhao F."/>
            <person name="Cao W."/>
        </authorList>
    </citation>
    <scope>NUCLEOTIDE SEQUENCE</scope>
    <source>
        <strain evidence="2">Rsan-2018</strain>
        <tissue evidence="2">Larvae</tissue>
    </source>
</reference>
<dbReference type="InterPro" id="IPR029058">
    <property type="entry name" value="AB_hydrolase_fold"/>
</dbReference>
<dbReference type="VEuPathDB" id="VectorBase:RSAN_037232"/>
<proteinExistence type="predicted"/>
<evidence type="ECO:0000313" key="2">
    <source>
        <dbReference type="EMBL" id="KAH7948296.1"/>
    </source>
</evidence>
<dbReference type="EMBL" id="JABSTV010001252">
    <property type="protein sequence ID" value="KAH7948296.1"/>
    <property type="molecule type" value="Genomic_DNA"/>
</dbReference>
<reference evidence="2" key="1">
    <citation type="journal article" date="2020" name="Cell">
        <title>Large-Scale Comparative Analyses of Tick Genomes Elucidate Their Genetic Diversity and Vector Capacities.</title>
        <authorList>
            <consortium name="Tick Genome and Microbiome Consortium (TIGMIC)"/>
            <person name="Jia N."/>
            <person name="Wang J."/>
            <person name="Shi W."/>
            <person name="Du L."/>
            <person name="Sun Y."/>
            <person name="Zhan W."/>
            <person name="Jiang J.F."/>
            <person name="Wang Q."/>
            <person name="Zhang B."/>
            <person name="Ji P."/>
            <person name="Bell-Sakyi L."/>
            <person name="Cui X.M."/>
            <person name="Yuan T.T."/>
            <person name="Jiang B.G."/>
            <person name="Yang W.F."/>
            <person name="Lam T.T."/>
            <person name="Chang Q.C."/>
            <person name="Ding S.J."/>
            <person name="Wang X.J."/>
            <person name="Zhu J.G."/>
            <person name="Ruan X.D."/>
            <person name="Zhao L."/>
            <person name="Wei J.T."/>
            <person name="Ye R.Z."/>
            <person name="Que T.C."/>
            <person name="Du C.H."/>
            <person name="Zhou Y.H."/>
            <person name="Cheng J.X."/>
            <person name="Dai P.F."/>
            <person name="Guo W.B."/>
            <person name="Han X.H."/>
            <person name="Huang E.J."/>
            <person name="Li L.F."/>
            <person name="Wei W."/>
            <person name="Gao Y.C."/>
            <person name="Liu J.Z."/>
            <person name="Shao H.Z."/>
            <person name="Wang X."/>
            <person name="Wang C.C."/>
            <person name="Yang T.C."/>
            <person name="Huo Q.B."/>
            <person name="Li W."/>
            <person name="Chen H.Y."/>
            <person name="Chen S.E."/>
            <person name="Zhou L.G."/>
            <person name="Ni X.B."/>
            <person name="Tian J.H."/>
            <person name="Sheng Y."/>
            <person name="Liu T."/>
            <person name="Pan Y.S."/>
            <person name="Xia L.Y."/>
            <person name="Li J."/>
            <person name="Zhao F."/>
            <person name="Cao W.C."/>
        </authorList>
    </citation>
    <scope>NUCLEOTIDE SEQUENCE</scope>
    <source>
        <strain evidence="2">Rsan-2018</strain>
    </source>
</reference>
<evidence type="ECO:0000256" key="1">
    <source>
        <dbReference type="SAM" id="MobiDB-lite"/>
    </source>
</evidence>
<evidence type="ECO:0000313" key="3">
    <source>
        <dbReference type="Proteomes" id="UP000821837"/>
    </source>
</evidence>
<dbReference type="Proteomes" id="UP000821837">
    <property type="component" value="Chromosome 6"/>
</dbReference>
<keyword evidence="3" id="KW-1185">Reference proteome</keyword>
<feature type="region of interest" description="Disordered" evidence="1">
    <location>
        <begin position="1"/>
        <end position="22"/>
    </location>
</feature>
<evidence type="ECO:0008006" key="4">
    <source>
        <dbReference type="Google" id="ProtNLM"/>
    </source>
</evidence>
<sequence>MYDHGTTENQVRYSQATPPPYPLDRVRTQFAIFSSEGDPMAHPHDVDYLVAKLGDNVVVHHIVAQPTMRHLDFAVGYNATEILHNVAIDVVRKYTDSRS</sequence>
<dbReference type="SUPFAM" id="SSF53474">
    <property type="entry name" value="alpha/beta-Hydrolases"/>
    <property type="match status" value="1"/>
</dbReference>
<gene>
    <name evidence="2" type="ORF">HPB52_020303</name>
</gene>
<dbReference type="OrthoDB" id="6482665at2759"/>